<dbReference type="InterPro" id="IPR046758">
    <property type="entry name" value="Sey1/RHD3-like_3HB"/>
</dbReference>
<keyword evidence="2 9" id="KW-0547">Nucleotide-binding</keyword>
<dbReference type="InterPro" id="IPR030386">
    <property type="entry name" value="G_GB1_RHD3_dom"/>
</dbReference>
<dbReference type="AlphaFoldDB" id="A0A507QYN0"/>
<dbReference type="GO" id="GO:0005525">
    <property type="term" value="F:GTP binding"/>
    <property type="evidence" value="ECO:0007669"/>
    <property type="project" value="UniProtKB-UniRule"/>
</dbReference>
<comment type="subcellular location">
    <subcellularLocation>
        <location evidence="9">Endoplasmic reticulum membrane</location>
        <topology evidence="9">Multi-pass membrane protein</topology>
    </subcellularLocation>
    <text evidence="9">Enriched in the cortical ER. Concentrated in punctae along the ER tubules.</text>
</comment>
<feature type="binding site" evidence="9">
    <location>
        <begin position="59"/>
        <end position="66"/>
    </location>
    <ligand>
        <name>GTP</name>
        <dbReference type="ChEBI" id="CHEBI:37565"/>
    </ligand>
</feature>
<evidence type="ECO:0000256" key="2">
    <source>
        <dbReference type="ARBA" id="ARBA00022741"/>
    </source>
</evidence>
<feature type="transmembrane region" description="Helical" evidence="11">
    <location>
        <begin position="748"/>
        <end position="765"/>
    </location>
</feature>
<evidence type="ECO:0000256" key="7">
    <source>
        <dbReference type="ARBA" id="ARBA00023134"/>
    </source>
</evidence>
<sequence>MATNGHFASIGDHSDKAAYANGVQVVDENKEFNPNLSKYLAIEDVSPAGFNYHLISVFGSQSTGKSTLLNNLFGTQFSVMSESERRQTTKGIWLSKNKKQSLGVEGTTTRMADNILVMDVEGTDGRERGEDQDFERKSALFALATSEVLIVNIWEHQVGLYQGANMGLLKTVFEVNLQLFLKDRNTTHRSLLFFVIRDYVGGTPLASLQKTLLEDMSRLWSSISKPSGLETSTIHDYFDFQFYGLPHKGYQPDKFVQEVQKLGTRFREGIKDPKRDALKGEFSEGGVFLPEYHRQIPADGFARYAEGIWDQIVNNKDLDLPTQQELLAQFRCDEILRDVMIGFDEAIVPFEEKQAAAIRVGAAEVLGGLGSAMRTARGKTLKRFEVDASRYHKGVYQRKRADLENKVDTRLKALFNGQLSAAHKLGIRDFSEAVTAAVKTGQKQGASYDFAEIVKKEVKVALQKFEEIARATAVEGTAWSDYKQQLSLYEKELAEVSGRLRRDELRRLATRVERWVQSRLGDSIGLQFNSLGSGRAGGGAPESGEKPSEKDFWDRIWSLFVETVLEAEKRFTDRSSRFDASLDEVDVGLWRLRRKSWAVLRAKLEEEMMEGNLLLKLRENFEDKFRYDDEGVPRIWRPTDDIEGVYTRARESTLTLIPLLARFRLAETSAPPPLDRWIGHTPTSATPADEEDLTPIGGVDEEEGKSLEEEVTMLSDPKQQEITVRFKKAADGVYVEAKRSAIGGITQVPMYFYALLVALGWNEILAVLRNPIYFIFLFLCGLAAYVTYELNLWGPMLKMADAASQQALEEGKRRLREFLESSETGRQAIAMSPPSRARSEEYEMSNLRKRNDTADEDDDDF</sequence>
<dbReference type="Pfam" id="PF05879">
    <property type="entry name" value="RHD3_GTPase"/>
    <property type="match status" value="1"/>
</dbReference>
<dbReference type="PROSITE" id="PS51715">
    <property type="entry name" value="G_GB1_RHD3"/>
    <property type="match status" value="1"/>
</dbReference>
<gene>
    <name evidence="9 13" type="primary">SEY1</name>
    <name evidence="13" type="ORF">MPDQ_006338</name>
</gene>
<dbReference type="Gene3D" id="3.40.50.300">
    <property type="entry name" value="P-loop containing nucleotide triphosphate hydrolases"/>
    <property type="match status" value="1"/>
</dbReference>
<dbReference type="STRING" id="5098.A0A507QYN0"/>
<keyword evidence="1 9" id="KW-0812">Transmembrane</keyword>
<dbReference type="PANTHER" id="PTHR45923">
    <property type="entry name" value="PROTEIN SEY1"/>
    <property type="match status" value="1"/>
</dbReference>
<comment type="similarity">
    <text evidence="9">Belongs to the TRAFAC class dynamin-like GTPase superfamily. GB1/RHD3 GTPase family. RHD3 subfamily.</text>
</comment>
<keyword evidence="8 9" id="KW-0472">Membrane</keyword>
<evidence type="ECO:0000259" key="12">
    <source>
        <dbReference type="PROSITE" id="PS51715"/>
    </source>
</evidence>
<feature type="region of interest" description="Disordered" evidence="10">
    <location>
        <begin position="674"/>
        <end position="699"/>
    </location>
</feature>
<feature type="topological domain" description="Lumenal" evidence="9">
    <location>
        <begin position="769"/>
        <end position="771"/>
    </location>
</feature>
<keyword evidence="7 9" id="KW-0342">GTP-binding</keyword>
<keyword evidence="5 9" id="KW-1133">Transmembrane helix</keyword>
<evidence type="ECO:0000256" key="8">
    <source>
        <dbReference type="ARBA" id="ARBA00023136"/>
    </source>
</evidence>
<feature type="transmembrane region" description="Helical" evidence="11">
    <location>
        <begin position="772"/>
        <end position="788"/>
    </location>
</feature>
<evidence type="ECO:0000256" key="11">
    <source>
        <dbReference type="SAM" id="Phobius"/>
    </source>
</evidence>
<dbReference type="GO" id="GO:0016320">
    <property type="term" value="P:endoplasmic reticulum membrane fusion"/>
    <property type="evidence" value="ECO:0007669"/>
    <property type="project" value="TreeGrafter"/>
</dbReference>
<dbReference type="FunFam" id="3.40.50.300:FF:000727">
    <property type="entry name" value="Protein SEY1 homolog"/>
    <property type="match status" value="1"/>
</dbReference>
<dbReference type="CDD" id="cd01851">
    <property type="entry name" value="GBP"/>
    <property type="match status" value="1"/>
</dbReference>
<evidence type="ECO:0000256" key="10">
    <source>
        <dbReference type="SAM" id="MobiDB-lite"/>
    </source>
</evidence>
<evidence type="ECO:0000256" key="4">
    <source>
        <dbReference type="ARBA" id="ARBA00022824"/>
    </source>
</evidence>
<dbReference type="Proteomes" id="UP000319663">
    <property type="component" value="Unassembled WGS sequence"/>
</dbReference>
<name>A0A507QYN0_MONPU</name>
<keyword evidence="4 9" id="KW-0256">Endoplasmic reticulum</keyword>
<evidence type="ECO:0000256" key="9">
    <source>
        <dbReference type="HAMAP-Rule" id="MF_03109"/>
    </source>
</evidence>
<feature type="domain" description="GB1/RHD3-type G" evidence="12">
    <location>
        <begin position="49"/>
        <end position="305"/>
    </location>
</feature>
<dbReference type="InterPro" id="IPR027417">
    <property type="entry name" value="P-loop_NTPase"/>
</dbReference>
<dbReference type="GO" id="GO:0005789">
    <property type="term" value="C:endoplasmic reticulum membrane"/>
    <property type="evidence" value="ECO:0007669"/>
    <property type="project" value="UniProtKB-SubCell"/>
</dbReference>
<keyword evidence="6" id="KW-0175">Coiled coil</keyword>
<evidence type="ECO:0000313" key="13">
    <source>
        <dbReference type="EMBL" id="TQB73000.1"/>
    </source>
</evidence>
<evidence type="ECO:0000256" key="1">
    <source>
        <dbReference type="ARBA" id="ARBA00022692"/>
    </source>
</evidence>
<dbReference type="InterPro" id="IPR008803">
    <property type="entry name" value="RHD3/Sey1"/>
</dbReference>
<dbReference type="OrthoDB" id="1597724at2759"/>
<comment type="caution">
    <text evidence="13">The sequence shown here is derived from an EMBL/GenBank/DDBJ whole genome shotgun (WGS) entry which is preliminary data.</text>
</comment>
<feature type="compositionally biased region" description="Acidic residues" evidence="10">
    <location>
        <begin position="688"/>
        <end position="699"/>
    </location>
</feature>
<dbReference type="Pfam" id="PF20428">
    <property type="entry name" value="Sey1_3HB"/>
    <property type="match status" value="1"/>
</dbReference>
<feature type="topological domain" description="Cytoplasmic" evidence="9">
    <location>
        <begin position="1"/>
        <end position="747"/>
    </location>
</feature>
<dbReference type="GO" id="GO:0003924">
    <property type="term" value="F:GTPase activity"/>
    <property type="evidence" value="ECO:0007669"/>
    <property type="project" value="UniProtKB-UniRule"/>
</dbReference>
<feature type="topological domain" description="Cytoplasmic" evidence="9">
    <location>
        <begin position="793"/>
        <end position="861"/>
    </location>
</feature>
<dbReference type="PANTHER" id="PTHR45923:SF2">
    <property type="entry name" value="PROTEIN SEY1"/>
    <property type="match status" value="1"/>
</dbReference>
<dbReference type="SUPFAM" id="SSF52540">
    <property type="entry name" value="P-loop containing nucleoside triphosphate hydrolases"/>
    <property type="match status" value="1"/>
</dbReference>
<dbReference type="HAMAP" id="MF_03109">
    <property type="entry name" value="Sey1"/>
    <property type="match status" value="1"/>
</dbReference>
<keyword evidence="3 9" id="KW-0378">Hydrolase</keyword>
<dbReference type="EMBL" id="VIFY01000053">
    <property type="protein sequence ID" value="TQB73000.1"/>
    <property type="molecule type" value="Genomic_DNA"/>
</dbReference>
<proteinExistence type="inferred from homology"/>
<organism evidence="13 14">
    <name type="scientific">Monascus purpureus</name>
    <name type="common">Red mold</name>
    <name type="synonym">Monascus anka</name>
    <dbReference type="NCBI Taxonomy" id="5098"/>
    <lineage>
        <taxon>Eukaryota</taxon>
        <taxon>Fungi</taxon>
        <taxon>Dikarya</taxon>
        <taxon>Ascomycota</taxon>
        <taxon>Pezizomycotina</taxon>
        <taxon>Eurotiomycetes</taxon>
        <taxon>Eurotiomycetidae</taxon>
        <taxon>Eurotiales</taxon>
        <taxon>Aspergillaceae</taxon>
        <taxon>Monascus</taxon>
    </lineage>
</organism>
<evidence type="ECO:0000256" key="6">
    <source>
        <dbReference type="ARBA" id="ARBA00023054"/>
    </source>
</evidence>
<keyword evidence="14" id="KW-1185">Reference proteome</keyword>
<evidence type="ECO:0000313" key="14">
    <source>
        <dbReference type="Proteomes" id="UP000319663"/>
    </source>
</evidence>
<evidence type="ECO:0000256" key="5">
    <source>
        <dbReference type="ARBA" id="ARBA00022989"/>
    </source>
</evidence>
<evidence type="ECO:0000256" key="3">
    <source>
        <dbReference type="ARBA" id="ARBA00022801"/>
    </source>
</evidence>
<feature type="region of interest" description="Disordered" evidence="10">
    <location>
        <begin position="819"/>
        <end position="861"/>
    </location>
</feature>
<reference evidence="13 14" key="1">
    <citation type="submission" date="2019-06" db="EMBL/GenBank/DDBJ databases">
        <title>Wine fermentation using esterase from Monascus purpureus.</title>
        <authorList>
            <person name="Geng C."/>
            <person name="Zhang Y."/>
        </authorList>
    </citation>
    <scope>NUCLEOTIDE SEQUENCE [LARGE SCALE GENOMIC DNA]</scope>
    <source>
        <strain evidence="13">HQ1</strain>
    </source>
</reference>
<accession>A0A507QYN0</accession>
<protein>
    <submittedName>
        <fullName evidence="13">Dynamin-like GTPase that mediates homotypic ER fusion</fullName>
    </submittedName>
</protein>